<keyword evidence="5" id="KW-1185">Reference proteome</keyword>
<dbReference type="GO" id="GO:0016757">
    <property type="term" value="F:glycosyltransferase activity"/>
    <property type="evidence" value="ECO:0007669"/>
    <property type="project" value="UniProtKB-KW"/>
</dbReference>
<keyword evidence="2 4" id="KW-0808">Transferase</keyword>
<evidence type="ECO:0000256" key="1">
    <source>
        <dbReference type="ARBA" id="ARBA00022676"/>
    </source>
</evidence>
<proteinExistence type="predicted"/>
<keyword evidence="1" id="KW-0328">Glycosyltransferase</keyword>
<feature type="domain" description="Glycosyltransferase subfamily 4-like N-terminal" evidence="3">
    <location>
        <begin position="29"/>
        <end position="180"/>
    </location>
</feature>
<dbReference type="AlphaFoldDB" id="A0A7G9SCZ3"/>
<dbReference type="InterPro" id="IPR028098">
    <property type="entry name" value="Glyco_trans_4-like_N"/>
</dbReference>
<protein>
    <submittedName>
        <fullName evidence="4">Glycosyltransferase</fullName>
    </submittedName>
</protein>
<evidence type="ECO:0000313" key="4">
    <source>
        <dbReference type="EMBL" id="QNN65718.1"/>
    </source>
</evidence>
<evidence type="ECO:0000313" key="5">
    <source>
        <dbReference type="Proteomes" id="UP000515955"/>
    </source>
</evidence>
<dbReference type="Pfam" id="PF13579">
    <property type="entry name" value="Glyco_trans_4_4"/>
    <property type="match status" value="1"/>
</dbReference>
<gene>
    <name evidence="4" type="ORF">H9L12_03935</name>
</gene>
<evidence type="ECO:0000256" key="2">
    <source>
        <dbReference type="ARBA" id="ARBA00022679"/>
    </source>
</evidence>
<reference evidence="4 5" key="1">
    <citation type="submission" date="2020-08" db="EMBL/GenBank/DDBJ databases">
        <title>Genome sequence of Sphingomonas rhizophila KACC 19189T.</title>
        <authorList>
            <person name="Hyun D.-W."/>
            <person name="Bae J.-W."/>
        </authorList>
    </citation>
    <scope>NUCLEOTIDE SEQUENCE [LARGE SCALE GENOMIC DNA]</scope>
    <source>
        <strain evidence="4 5">KACC 19189</strain>
    </source>
</reference>
<accession>A0A7G9SCZ3</accession>
<dbReference type="PANTHER" id="PTHR12526">
    <property type="entry name" value="GLYCOSYLTRANSFERASE"/>
    <property type="match status" value="1"/>
</dbReference>
<dbReference type="SUPFAM" id="SSF53756">
    <property type="entry name" value="UDP-Glycosyltransferase/glycogen phosphorylase"/>
    <property type="match status" value="1"/>
</dbReference>
<dbReference type="KEGG" id="srhi:H9L12_03935"/>
<dbReference type="EMBL" id="CP060717">
    <property type="protein sequence ID" value="QNN65718.1"/>
    <property type="molecule type" value="Genomic_DNA"/>
</dbReference>
<dbReference type="Gene3D" id="3.40.50.2000">
    <property type="entry name" value="Glycogen Phosphorylase B"/>
    <property type="match status" value="2"/>
</dbReference>
<dbReference type="Pfam" id="PF13692">
    <property type="entry name" value="Glyco_trans_1_4"/>
    <property type="match status" value="1"/>
</dbReference>
<name>A0A7G9SCZ3_9SPHN</name>
<sequence>MTGMADEQHIAGHARQKILVVTPRYMISGVALAQTRFARALAEAGHDVTLMIGRIDPHLQPPAIPGIDIRILGKHRTAGMFMPLCTYLRRERPDVVFSAEDHLNALVLAAAAITGSKAKISGSCRVTPFDTYRGPPLSKRWILKQVMRTLSWRADALTCVSKDMVGQYRRVFRNPPHTHVYNIVDDRESRERMAEAVDEPWLIEKAVPMVLAAGSLQPWKDFGTLVEAMALVAKDGRDARLIILGEGPLYADLQAQIEQFGLTDRIKLAGFTYNPLKYFVKADVFALSSTVEGMPNVLVEAMMCGATPVSTDCETGPRELLQDGRYGILVPVGDARAMADAIVQAIDHPIPAATLAEAVRPFTADRVIARHFEMLGVDRS</sequence>
<organism evidence="4 5">
    <name type="scientific">Sphingomonas rhizophila</name>
    <dbReference type="NCBI Taxonomy" id="2071607"/>
    <lineage>
        <taxon>Bacteria</taxon>
        <taxon>Pseudomonadati</taxon>
        <taxon>Pseudomonadota</taxon>
        <taxon>Alphaproteobacteria</taxon>
        <taxon>Sphingomonadales</taxon>
        <taxon>Sphingomonadaceae</taxon>
        <taxon>Sphingomonas</taxon>
    </lineage>
</organism>
<dbReference type="PANTHER" id="PTHR12526:SF510">
    <property type="entry name" value="D-INOSITOL 3-PHOSPHATE GLYCOSYLTRANSFERASE"/>
    <property type="match status" value="1"/>
</dbReference>
<evidence type="ECO:0000259" key="3">
    <source>
        <dbReference type="Pfam" id="PF13579"/>
    </source>
</evidence>
<dbReference type="RefSeq" id="WP_187542703.1">
    <property type="nucleotide sequence ID" value="NZ_CP060717.1"/>
</dbReference>
<dbReference type="Proteomes" id="UP000515955">
    <property type="component" value="Chromosome"/>
</dbReference>
<dbReference type="CDD" id="cd03811">
    <property type="entry name" value="GT4_GT28_WabH-like"/>
    <property type="match status" value="1"/>
</dbReference>